<protein>
    <recommendedName>
        <fullName evidence="1">BD-FAE-like domain-containing protein</fullName>
    </recommendedName>
</protein>
<gene>
    <name evidence="2" type="ORF">H8B04_06780</name>
</gene>
<dbReference type="Pfam" id="PF20434">
    <property type="entry name" value="BD-FAE"/>
    <property type="match status" value="1"/>
</dbReference>
<dbReference type="EMBL" id="JACOIJ010000009">
    <property type="protein sequence ID" value="MBD1429272.1"/>
    <property type="molecule type" value="Genomic_DNA"/>
</dbReference>
<sequence length="133" mass="15116">MRKLYLLFISTIIFLSCKDDDYEALDLNTSYREIIDTAYGEHARHKIDLYLPENRNANTKLIVMIHGGAWISGDKSDLKASVEAIRRLAPDIAVANINYRYIDGQSVLIQEQLHDVEKAINFLTTNAGELPMC</sequence>
<dbReference type="InterPro" id="IPR049492">
    <property type="entry name" value="BD-FAE-like_dom"/>
</dbReference>
<dbReference type="PROSITE" id="PS51257">
    <property type="entry name" value="PROKAR_LIPOPROTEIN"/>
    <property type="match status" value="1"/>
</dbReference>
<name>A0ABR7YD94_9SPHI</name>
<evidence type="ECO:0000313" key="3">
    <source>
        <dbReference type="Proteomes" id="UP000651271"/>
    </source>
</evidence>
<dbReference type="Proteomes" id="UP000651271">
    <property type="component" value="Unassembled WGS sequence"/>
</dbReference>
<proteinExistence type="predicted"/>
<evidence type="ECO:0000259" key="1">
    <source>
        <dbReference type="Pfam" id="PF20434"/>
    </source>
</evidence>
<organism evidence="2 3">
    <name type="scientific">Sphingobacterium litopenaei</name>
    <dbReference type="NCBI Taxonomy" id="2763500"/>
    <lineage>
        <taxon>Bacteria</taxon>
        <taxon>Pseudomonadati</taxon>
        <taxon>Bacteroidota</taxon>
        <taxon>Sphingobacteriia</taxon>
        <taxon>Sphingobacteriales</taxon>
        <taxon>Sphingobacteriaceae</taxon>
        <taxon>Sphingobacterium</taxon>
    </lineage>
</organism>
<reference evidence="2 3" key="1">
    <citation type="submission" date="2020-08" db="EMBL/GenBank/DDBJ databases">
        <title>Sphingobacterium sp. DN04309 isolated from aquaculture water.</title>
        <authorList>
            <person name="Zhang M."/>
        </authorList>
    </citation>
    <scope>NUCLEOTIDE SEQUENCE [LARGE SCALE GENOMIC DNA]</scope>
    <source>
        <strain evidence="2 3">DN04309</strain>
    </source>
</reference>
<keyword evidence="3" id="KW-1185">Reference proteome</keyword>
<accession>A0ABR7YD94</accession>
<feature type="domain" description="BD-FAE-like" evidence="1">
    <location>
        <begin position="47"/>
        <end position="130"/>
    </location>
</feature>
<dbReference type="Gene3D" id="3.40.50.1820">
    <property type="entry name" value="alpha/beta hydrolase"/>
    <property type="match status" value="1"/>
</dbReference>
<dbReference type="RefSeq" id="WP_190301851.1">
    <property type="nucleotide sequence ID" value="NZ_JACOIJ010000009.1"/>
</dbReference>
<dbReference type="InterPro" id="IPR029058">
    <property type="entry name" value="AB_hydrolase_fold"/>
</dbReference>
<dbReference type="SUPFAM" id="SSF53474">
    <property type="entry name" value="alpha/beta-Hydrolases"/>
    <property type="match status" value="1"/>
</dbReference>
<evidence type="ECO:0000313" key="2">
    <source>
        <dbReference type="EMBL" id="MBD1429272.1"/>
    </source>
</evidence>
<comment type="caution">
    <text evidence="2">The sequence shown here is derived from an EMBL/GenBank/DDBJ whole genome shotgun (WGS) entry which is preliminary data.</text>
</comment>